<evidence type="ECO:0000256" key="2">
    <source>
        <dbReference type="ARBA" id="ARBA00023242"/>
    </source>
</evidence>
<dbReference type="InterPro" id="IPR007889">
    <property type="entry name" value="HTH_Psq"/>
</dbReference>
<dbReference type="GO" id="GO:0005634">
    <property type="term" value="C:nucleus"/>
    <property type="evidence" value="ECO:0007669"/>
    <property type="project" value="UniProtKB-SubCell"/>
</dbReference>
<feature type="compositionally biased region" description="Low complexity" evidence="4">
    <location>
        <begin position="344"/>
        <end position="358"/>
    </location>
</feature>
<evidence type="ECO:0000256" key="1">
    <source>
        <dbReference type="ARBA" id="ARBA00004123"/>
    </source>
</evidence>
<dbReference type="PROSITE" id="PS50960">
    <property type="entry name" value="HTH_PSQ"/>
    <property type="match status" value="1"/>
</dbReference>
<feature type="region of interest" description="Disordered" evidence="4">
    <location>
        <begin position="430"/>
        <end position="472"/>
    </location>
</feature>
<feature type="region of interest" description="Disordered" evidence="4">
    <location>
        <begin position="549"/>
        <end position="590"/>
    </location>
</feature>
<evidence type="ECO:0000256" key="4">
    <source>
        <dbReference type="SAM" id="MobiDB-lite"/>
    </source>
</evidence>
<evidence type="ECO:0000313" key="6">
    <source>
        <dbReference type="Proteomes" id="UP000069272"/>
    </source>
</evidence>
<feature type="DNA-binding region" description="H-T-H motif" evidence="3">
    <location>
        <begin position="45"/>
        <end position="65"/>
    </location>
</feature>
<feature type="region of interest" description="Disordered" evidence="4">
    <location>
        <begin position="237"/>
        <end position="410"/>
    </location>
</feature>
<feature type="compositionally biased region" description="Gly residues" evidence="4">
    <location>
        <begin position="275"/>
        <end position="289"/>
    </location>
</feature>
<protein>
    <submittedName>
        <fullName evidence="5">Uncharacterized protein</fullName>
    </submittedName>
</protein>
<keyword evidence="3" id="KW-0238">DNA-binding</keyword>
<dbReference type="VEuPathDB" id="VectorBase:AALB20_035619"/>
<dbReference type="Pfam" id="PF05225">
    <property type="entry name" value="HTH_psq"/>
    <property type="match status" value="1"/>
</dbReference>
<evidence type="ECO:0000256" key="3">
    <source>
        <dbReference type="PROSITE-ProRule" id="PRU00320"/>
    </source>
</evidence>
<comment type="subcellular location">
    <subcellularLocation>
        <location evidence="1 3">Nucleus</location>
    </subcellularLocation>
</comment>
<dbReference type="PANTHER" id="PTHR23110">
    <property type="entry name" value="BTB DOMAIN TRANSCRIPTION FACTOR"/>
    <property type="match status" value="1"/>
</dbReference>
<reference evidence="5 6" key="1">
    <citation type="journal article" date="2017" name="G3 (Bethesda)">
        <title>The Physical Genome Mapping of Anopheles albimanus Corrected Scaffold Misassemblies and Identified Interarm Rearrangements in Genus Anopheles.</title>
        <authorList>
            <person name="Artemov G.N."/>
            <person name="Peery A.N."/>
            <person name="Jiang X."/>
            <person name="Tu Z."/>
            <person name="Stegniy V.N."/>
            <person name="Sharakhova M.V."/>
            <person name="Sharakhov I.V."/>
        </authorList>
    </citation>
    <scope>NUCLEOTIDE SEQUENCE [LARGE SCALE GENOMIC DNA]</scope>
    <source>
        <strain evidence="5 6">ALBI9_A</strain>
    </source>
</reference>
<dbReference type="SUPFAM" id="SSF46689">
    <property type="entry name" value="Homeodomain-like"/>
    <property type="match status" value="1"/>
</dbReference>
<feature type="compositionally biased region" description="Gly residues" evidence="4">
    <location>
        <begin position="327"/>
        <end position="343"/>
    </location>
</feature>
<feature type="compositionally biased region" description="Basic residues" evidence="4">
    <location>
        <begin position="394"/>
        <end position="410"/>
    </location>
</feature>
<dbReference type="EnsemblMetazoa" id="AALB004290-RA">
    <property type="protein sequence ID" value="AALB004290-PA"/>
    <property type="gene ID" value="AALB004290"/>
</dbReference>
<dbReference type="AlphaFoldDB" id="A0A182FCQ4"/>
<dbReference type="InterPro" id="IPR051095">
    <property type="entry name" value="Dros_DevTransReg"/>
</dbReference>
<dbReference type="Proteomes" id="UP000069272">
    <property type="component" value="Chromosome 3L"/>
</dbReference>
<feature type="compositionally biased region" description="Basic and acidic residues" evidence="4">
    <location>
        <begin position="563"/>
        <end position="573"/>
    </location>
</feature>
<organism evidence="5 6">
    <name type="scientific">Anopheles albimanus</name>
    <name type="common">New world malaria mosquito</name>
    <dbReference type="NCBI Taxonomy" id="7167"/>
    <lineage>
        <taxon>Eukaryota</taxon>
        <taxon>Metazoa</taxon>
        <taxon>Ecdysozoa</taxon>
        <taxon>Arthropoda</taxon>
        <taxon>Hexapoda</taxon>
        <taxon>Insecta</taxon>
        <taxon>Pterygota</taxon>
        <taxon>Neoptera</taxon>
        <taxon>Endopterygota</taxon>
        <taxon>Diptera</taxon>
        <taxon>Nematocera</taxon>
        <taxon>Culicoidea</taxon>
        <taxon>Culicidae</taxon>
        <taxon>Anophelinae</taxon>
        <taxon>Anopheles</taxon>
    </lineage>
</organism>
<feature type="region of interest" description="Disordered" evidence="4">
    <location>
        <begin position="486"/>
        <end position="535"/>
    </location>
</feature>
<accession>A0A182FCQ4</accession>
<dbReference type="STRING" id="7167.A0A182FCQ4"/>
<feature type="compositionally biased region" description="Gly residues" evidence="4">
    <location>
        <begin position="460"/>
        <end position="472"/>
    </location>
</feature>
<evidence type="ECO:0000313" key="5">
    <source>
        <dbReference type="EnsemblMetazoa" id="AALB004290-PA"/>
    </source>
</evidence>
<feature type="compositionally biased region" description="Basic residues" evidence="4">
    <location>
        <begin position="362"/>
        <end position="387"/>
    </location>
</feature>
<dbReference type="GO" id="GO:0003677">
    <property type="term" value="F:DNA binding"/>
    <property type="evidence" value="ECO:0007669"/>
    <property type="project" value="UniProtKB-UniRule"/>
</dbReference>
<proteinExistence type="predicted"/>
<dbReference type="PANTHER" id="PTHR23110:SF109">
    <property type="entry name" value="FI07618P-RELATED"/>
    <property type="match status" value="1"/>
</dbReference>
<dbReference type="InterPro" id="IPR009057">
    <property type="entry name" value="Homeodomain-like_sf"/>
</dbReference>
<name>A0A182FCQ4_ANOAL</name>
<dbReference type="VEuPathDB" id="VectorBase:AALB004290"/>
<keyword evidence="2 3" id="KW-0539">Nucleus</keyword>
<sequence>MWQKCWNSQNLIHHLRFRERGPLKSWRPETMAEAIFSVLKEGLSLSQAARKYDIPYPTFVLYANRVHNMLGPSIDGGTDLRPKGRGRPQRILLGIWPDDHIKGVIKSVVFRDAKEMKEEPLMYGRHSPFPFQDNPLSYASNASNGQLPAVGTGGAGSSVPDGMSPDALTAATVAAVRQQMCNMVAAAQHHPDAANLVAAASGFNLPSHCATPSSLSIHPAANAAAAVAAAAAAAAAASGPSGSSTGGPSGGMSSSSSGSIPVPKLGSPAVPSSAGGHGSSTIGGGGAGGMQIPRHGSPASAGKEHELQQQHGAVRSVCGSPLSRGTPPGGGGRSGVGGGGGSGRSLHGAGAASSASSAVNHLQHHSHHQHHHHHHQQQQQQHPHHQQGHQQHPLQHHSQHHGHALHQHQHPLAHLVGSAVSSAGGLSITKLGSPGSAHDLRISSSSPQDDHSPLASPITGVGGGGGGGGSSGGLVLEPAVNLALGAAGRQTPDDVRSLVPPPYRSKPPSRGGGGAGYGPGMVGGAGTSPPRPEHLFQDPDIAALVARGCPPATRTGSTATTDSYKETASDVRRPPPATIKLEPLTECRGD</sequence>
<feature type="compositionally biased region" description="Gly residues" evidence="4">
    <location>
        <begin position="510"/>
        <end position="526"/>
    </location>
</feature>
<dbReference type="GO" id="GO:0006357">
    <property type="term" value="P:regulation of transcription by RNA polymerase II"/>
    <property type="evidence" value="ECO:0007669"/>
    <property type="project" value="TreeGrafter"/>
</dbReference>
<keyword evidence="6" id="KW-1185">Reference proteome</keyword>
<reference evidence="5" key="2">
    <citation type="submission" date="2022-08" db="UniProtKB">
        <authorList>
            <consortium name="EnsemblMetazoa"/>
        </authorList>
    </citation>
    <scope>IDENTIFICATION</scope>
    <source>
        <strain evidence="5">STECLA/ALBI9_A</strain>
    </source>
</reference>